<dbReference type="Pfam" id="PF08241">
    <property type="entry name" value="Methyltransf_11"/>
    <property type="match status" value="1"/>
</dbReference>
<organism evidence="2 3">
    <name type="scientific">Desulfarculus baarsii (strain ATCC 33931 / DSM 2075 / LMG 7858 / VKM B-1802 / 2st14)</name>
    <dbReference type="NCBI Taxonomy" id="644282"/>
    <lineage>
        <taxon>Bacteria</taxon>
        <taxon>Pseudomonadati</taxon>
        <taxon>Thermodesulfobacteriota</taxon>
        <taxon>Desulfarculia</taxon>
        <taxon>Desulfarculales</taxon>
        <taxon>Desulfarculaceae</taxon>
        <taxon>Desulfarculus</taxon>
    </lineage>
</organism>
<evidence type="ECO:0000313" key="2">
    <source>
        <dbReference type="EMBL" id="ADK83569.1"/>
    </source>
</evidence>
<dbReference type="PANTHER" id="PTHR43591:SF24">
    <property type="entry name" value="2-METHOXY-6-POLYPRENYL-1,4-BENZOQUINOL METHYLASE, MITOCHONDRIAL"/>
    <property type="match status" value="1"/>
</dbReference>
<feature type="domain" description="Methyltransferase type 11" evidence="1">
    <location>
        <begin position="39"/>
        <end position="134"/>
    </location>
</feature>
<dbReference type="GO" id="GO:0032259">
    <property type="term" value="P:methylation"/>
    <property type="evidence" value="ECO:0007669"/>
    <property type="project" value="UniProtKB-KW"/>
</dbReference>
<dbReference type="GO" id="GO:0008757">
    <property type="term" value="F:S-adenosylmethionine-dependent methyltransferase activity"/>
    <property type="evidence" value="ECO:0007669"/>
    <property type="project" value="InterPro"/>
</dbReference>
<dbReference type="InterPro" id="IPR013216">
    <property type="entry name" value="Methyltransf_11"/>
</dbReference>
<keyword evidence="3" id="KW-1185">Reference proteome</keyword>
<dbReference type="STRING" id="644282.Deba_0190"/>
<dbReference type="SUPFAM" id="SSF53335">
    <property type="entry name" value="S-adenosyl-L-methionine-dependent methyltransferases"/>
    <property type="match status" value="1"/>
</dbReference>
<name>E1QG57_DESB2</name>
<dbReference type="HOGENOM" id="CLU_088165_0_0_7"/>
<dbReference type="RefSeq" id="WP_013257025.1">
    <property type="nucleotide sequence ID" value="NC_014365.1"/>
</dbReference>
<keyword evidence="2" id="KW-0808">Transferase</keyword>
<dbReference type="CDD" id="cd02440">
    <property type="entry name" value="AdoMet_MTases"/>
    <property type="match status" value="1"/>
</dbReference>
<keyword evidence="2" id="KW-0489">Methyltransferase</keyword>
<dbReference type="KEGG" id="dbr:Deba_0190"/>
<protein>
    <submittedName>
        <fullName evidence="2">Methyltransferase type 11</fullName>
    </submittedName>
</protein>
<sequence length="210" mass="22579">MKTNAKEFDEIARTIFWPLYPVVAGQMLARCGRSAGACLDIGCGGGYLGLELARRSLFHLRMLDQSSQMLEIAQANLTASGLSGRGEVILAGVEAMPLPEASIDLAISRGSIFFWPDLATAFKEIWRVLAPGGLAQVGGGFGSAAIREAIGDKMRARNGGDDKWRAMVRRNLGPETRQKFTEALDEAGVAGAEIIDSEEEGLWVVLRKPA</sequence>
<dbReference type="eggNOG" id="COG2226">
    <property type="taxonomic scope" value="Bacteria"/>
</dbReference>
<evidence type="ECO:0000313" key="3">
    <source>
        <dbReference type="Proteomes" id="UP000009047"/>
    </source>
</evidence>
<dbReference type="PANTHER" id="PTHR43591">
    <property type="entry name" value="METHYLTRANSFERASE"/>
    <property type="match status" value="1"/>
</dbReference>
<dbReference type="InterPro" id="IPR029063">
    <property type="entry name" value="SAM-dependent_MTases_sf"/>
</dbReference>
<dbReference type="EMBL" id="CP002085">
    <property type="protein sequence ID" value="ADK83569.1"/>
    <property type="molecule type" value="Genomic_DNA"/>
</dbReference>
<evidence type="ECO:0000259" key="1">
    <source>
        <dbReference type="Pfam" id="PF08241"/>
    </source>
</evidence>
<dbReference type="AlphaFoldDB" id="E1QG57"/>
<dbReference type="Proteomes" id="UP000009047">
    <property type="component" value="Chromosome"/>
</dbReference>
<gene>
    <name evidence="2" type="ordered locus">Deba_0190</name>
</gene>
<accession>E1QG57</accession>
<reference evidence="2 3" key="1">
    <citation type="journal article" date="2010" name="Stand. Genomic Sci.">
        <title>Complete genome sequence of Desulfarculus baarsii type strain (2st14).</title>
        <authorList>
            <person name="Sun H."/>
            <person name="Spring S."/>
            <person name="Lapidus A."/>
            <person name="Davenport K."/>
            <person name="Del Rio T.G."/>
            <person name="Tice H."/>
            <person name="Nolan M."/>
            <person name="Copeland A."/>
            <person name="Cheng J.F."/>
            <person name="Lucas S."/>
            <person name="Tapia R."/>
            <person name="Goodwin L."/>
            <person name="Pitluck S."/>
            <person name="Ivanova N."/>
            <person name="Pagani I."/>
            <person name="Mavromatis K."/>
            <person name="Ovchinnikova G."/>
            <person name="Pati A."/>
            <person name="Chen A."/>
            <person name="Palaniappan K."/>
            <person name="Hauser L."/>
            <person name="Chang Y.J."/>
            <person name="Jeffries C.D."/>
            <person name="Detter J.C."/>
            <person name="Han C."/>
            <person name="Rohde M."/>
            <person name="Brambilla E."/>
            <person name="Goker M."/>
            <person name="Woyke T."/>
            <person name="Bristow J."/>
            <person name="Eisen J.A."/>
            <person name="Markowitz V."/>
            <person name="Hugenholtz P."/>
            <person name="Kyrpides N.C."/>
            <person name="Klenk H.P."/>
            <person name="Land M."/>
        </authorList>
    </citation>
    <scope>NUCLEOTIDE SEQUENCE [LARGE SCALE GENOMIC DNA]</scope>
    <source>
        <strain evidence="3">ATCC 33931 / DSM 2075 / LMG 7858 / VKM B-1802 / 2st14</strain>
    </source>
</reference>
<dbReference type="Gene3D" id="3.40.50.150">
    <property type="entry name" value="Vaccinia Virus protein VP39"/>
    <property type="match status" value="1"/>
</dbReference>
<proteinExistence type="predicted"/>